<keyword evidence="2" id="KW-1185">Reference proteome</keyword>
<evidence type="ECO:0000313" key="2">
    <source>
        <dbReference type="Proteomes" id="UP000593567"/>
    </source>
</evidence>
<dbReference type="OrthoDB" id="8191755at2759"/>
<name>A0A7J7KMK4_BUGNE</name>
<evidence type="ECO:0000313" key="1">
    <source>
        <dbReference type="EMBL" id="KAF6039385.1"/>
    </source>
</evidence>
<gene>
    <name evidence="1" type="ORF">EB796_002308</name>
</gene>
<dbReference type="Proteomes" id="UP000593567">
    <property type="component" value="Unassembled WGS sequence"/>
</dbReference>
<organism evidence="1 2">
    <name type="scientific">Bugula neritina</name>
    <name type="common">Brown bryozoan</name>
    <name type="synonym">Sertularia neritina</name>
    <dbReference type="NCBI Taxonomy" id="10212"/>
    <lineage>
        <taxon>Eukaryota</taxon>
        <taxon>Metazoa</taxon>
        <taxon>Spiralia</taxon>
        <taxon>Lophotrochozoa</taxon>
        <taxon>Bryozoa</taxon>
        <taxon>Gymnolaemata</taxon>
        <taxon>Cheilostomatida</taxon>
        <taxon>Flustrina</taxon>
        <taxon>Buguloidea</taxon>
        <taxon>Bugulidae</taxon>
        <taxon>Bugula</taxon>
    </lineage>
</organism>
<dbReference type="EMBL" id="VXIV02000270">
    <property type="protein sequence ID" value="KAF6039385.1"/>
    <property type="molecule type" value="Genomic_DNA"/>
</dbReference>
<accession>A0A7J7KMK4</accession>
<comment type="caution">
    <text evidence="1">The sequence shown here is derived from an EMBL/GenBank/DDBJ whole genome shotgun (WGS) entry which is preliminary data.</text>
</comment>
<protein>
    <submittedName>
        <fullName evidence="1">Uncharacterized protein</fullName>
    </submittedName>
</protein>
<reference evidence="1" key="1">
    <citation type="submission" date="2020-06" db="EMBL/GenBank/DDBJ databases">
        <title>Draft genome of Bugula neritina, a colonial animal packing powerful symbionts and potential medicines.</title>
        <authorList>
            <person name="Rayko M."/>
        </authorList>
    </citation>
    <scope>NUCLEOTIDE SEQUENCE [LARGE SCALE GENOMIC DNA]</scope>
    <source>
        <strain evidence="1">Kwan_BN1</strain>
    </source>
</reference>
<dbReference type="AlphaFoldDB" id="A0A7J7KMK4"/>
<sequence>MYTGTLTNVAYFFLFIISKLHEDKLKKAARMIAGEESSIRHTAETYGVDKMTLKSYFDKQKLGYEITSAAKRVFTTEEEKLVVDHILEF</sequence>
<proteinExistence type="predicted"/>